<dbReference type="CDD" id="cd01542">
    <property type="entry name" value="PBP1_TreR-like"/>
    <property type="match status" value="1"/>
</dbReference>
<evidence type="ECO:0000313" key="6">
    <source>
        <dbReference type="Proteomes" id="UP000253908"/>
    </source>
</evidence>
<keyword evidence="3" id="KW-0804">Transcription</keyword>
<dbReference type="Gene3D" id="3.40.50.2300">
    <property type="match status" value="2"/>
</dbReference>
<dbReference type="OrthoDB" id="3180992at2"/>
<accession>A0A345PEZ8</accession>
<dbReference type="AlphaFoldDB" id="A0A345PEZ8"/>
<dbReference type="SMART" id="SM00354">
    <property type="entry name" value="HTH_LACI"/>
    <property type="match status" value="1"/>
</dbReference>
<dbReference type="CDD" id="cd01392">
    <property type="entry name" value="HTH_LacI"/>
    <property type="match status" value="1"/>
</dbReference>
<dbReference type="GO" id="GO:0003700">
    <property type="term" value="F:DNA-binding transcription factor activity"/>
    <property type="evidence" value="ECO:0007669"/>
    <property type="project" value="TreeGrafter"/>
</dbReference>
<dbReference type="PANTHER" id="PTHR30146:SF146">
    <property type="entry name" value="HTH-TYPE TRANSCRIPTIONAL REGULATOR TRER"/>
    <property type="match status" value="1"/>
</dbReference>
<evidence type="ECO:0000256" key="2">
    <source>
        <dbReference type="ARBA" id="ARBA00023125"/>
    </source>
</evidence>
<dbReference type="RefSeq" id="WP_114915873.1">
    <property type="nucleotide sequence ID" value="NZ_CP024848.1"/>
</dbReference>
<dbReference type="PANTHER" id="PTHR30146">
    <property type="entry name" value="LACI-RELATED TRANSCRIPTIONAL REPRESSOR"/>
    <property type="match status" value="1"/>
</dbReference>
<evidence type="ECO:0000313" key="5">
    <source>
        <dbReference type="EMBL" id="AXI08578.1"/>
    </source>
</evidence>
<keyword evidence="2" id="KW-0238">DNA-binding</keyword>
<dbReference type="SUPFAM" id="SSF47413">
    <property type="entry name" value="lambda repressor-like DNA-binding domains"/>
    <property type="match status" value="1"/>
</dbReference>
<dbReference type="EMBL" id="CP024848">
    <property type="protein sequence ID" value="AXI08578.1"/>
    <property type="molecule type" value="Genomic_DNA"/>
</dbReference>
<keyword evidence="1" id="KW-0805">Transcription regulation</keyword>
<dbReference type="KEGG" id="ocn:CUC15_06450"/>
<feature type="domain" description="HTH lacI-type" evidence="4">
    <location>
        <begin position="2"/>
        <end position="56"/>
    </location>
</feature>
<dbReference type="PRINTS" id="PR00036">
    <property type="entry name" value="HTHLACI"/>
</dbReference>
<evidence type="ECO:0000256" key="3">
    <source>
        <dbReference type="ARBA" id="ARBA00023163"/>
    </source>
</evidence>
<reference evidence="6" key="1">
    <citation type="submission" date="2017-11" db="EMBL/GenBank/DDBJ databases">
        <authorList>
            <person name="Zhu W."/>
        </authorList>
    </citation>
    <scope>NUCLEOTIDE SEQUENCE [LARGE SCALE GENOMIC DNA]</scope>
    <source>
        <strain evidence="6">160</strain>
    </source>
</reference>
<evidence type="ECO:0000256" key="1">
    <source>
        <dbReference type="ARBA" id="ARBA00023015"/>
    </source>
</evidence>
<dbReference type="SUPFAM" id="SSF53822">
    <property type="entry name" value="Periplasmic binding protein-like I"/>
    <property type="match status" value="1"/>
</dbReference>
<evidence type="ECO:0000259" key="4">
    <source>
        <dbReference type="PROSITE" id="PS50932"/>
    </source>
</evidence>
<dbReference type="InterPro" id="IPR028082">
    <property type="entry name" value="Peripla_BP_I"/>
</dbReference>
<dbReference type="InterPro" id="IPR000843">
    <property type="entry name" value="HTH_LacI"/>
</dbReference>
<dbReference type="Gene3D" id="1.10.260.40">
    <property type="entry name" value="lambda repressor-like DNA-binding domains"/>
    <property type="match status" value="1"/>
</dbReference>
<dbReference type="InterPro" id="IPR010982">
    <property type="entry name" value="Lambda_DNA-bd_dom_sf"/>
</dbReference>
<dbReference type="PROSITE" id="PS00356">
    <property type="entry name" value="HTH_LACI_1"/>
    <property type="match status" value="1"/>
</dbReference>
<gene>
    <name evidence="5" type="ORF">CUC15_06450</name>
</gene>
<dbReference type="Pfam" id="PF00356">
    <property type="entry name" value="LacI"/>
    <property type="match status" value="1"/>
</dbReference>
<organism evidence="5 6">
    <name type="scientific">Oceanobacillus zhaokaii</name>
    <dbReference type="NCBI Taxonomy" id="2052660"/>
    <lineage>
        <taxon>Bacteria</taxon>
        <taxon>Bacillati</taxon>
        <taxon>Bacillota</taxon>
        <taxon>Bacilli</taxon>
        <taxon>Bacillales</taxon>
        <taxon>Bacillaceae</taxon>
        <taxon>Oceanobacillus</taxon>
    </lineage>
</organism>
<dbReference type="Proteomes" id="UP000253908">
    <property type="component" value="Chromosome"/>
</dbReference>
<sequence length="330" mass="36737">MVTIKDIAEMAKVSRSTVSRVLNNSGYVSEDARMRVEKVIEETKYTPSQHAKSLRTKKTKIVGVILPTIQTETSSKIVTGLGKEFSKLGYEILLANTNLNREKEMEYLDLLKVRRVDGIVLIATNTEPKLLEKINEINVPLVMVGQSIDGVMSVTYDDYHASRELTSLLIDKGHERIAFIGVDETDQAVGMRKKGFLHEMAAHQLEVSEAWLEKGIFDIESGHVAIEKILSNSRSSNKIPTALIAVTDRLAIGAISYLKKQGIHVPEDMAVAGFGASEIAQYLDPPLTTVDFQNEKAGEQAAIQLINYMHSKNHSEKIVLDYRLIERTSI</sequence>
<protein>
    <submittedName>
        <fullName evidence="5">LacI family transcriptional regulator</fullName>
    </submittedName>
</protein>
<dbReference type="InterPro" id="IPR046335">
    <property type="entry name" value="LacI/GalR-like_sensor"/>
</dbReference>
<dbReference type="GO" id="GO:0000976">
    <property type="term" value="F:transcription cis-regulatory region binding"/>
    <property type="evidence" value="ECO:0007669"/>
    <property type="project" value="TreeGrafter"/>
</dbReference>
<keyword evidence="6" id="KW-1185">Reference proteome</keyword>
<name>A0A345PEZ8_9BACI</name>
<dbReference type="PROSITE" id="PS50932">
    <property type="entry name" value="HTH_LACI_2"/>
    <property type="match status" value="1"/>
</dbReference>
<proteinExistence type="predicted"/>
<dbReference type="Pfam" id="PF13377">
    <property type="entry name" value="Peripla_BP_3"/>
    <property type="match status" value="1"/>
</dbReference>